<dbReference type="InterPro" id="IPR011042">
    <property type="entry name" value="6-blade_b-propeller_TolB-like"/>
</dbReference>
<keyword evidence="1" id="KW-0812">Transmembrane</keyword>
<evidence type="ECO:0000313" key="2">
    <source>
        <dbReference type="EMBL" id="GHO96903.1"/>
    </source>
</evidence>
<comment type="caution">
    <text evidence="2">The sequence shown here is derived from an EMBL/GenBank/DDBJ whole genome shotgun (WGS) entry which is preliminary data.</text>
</comment>
<feature type="transmembrane region" description="Helical" evidence="1">
    <location>
        <begin position="139"/>
        <end position="160"/>
    </location>
</feature>
<keyword evidence="1" id="KW-1133">Transmembrane helix</keyword>
<accession>A0A8J3IMR8</accession>
<dbReference type="Proteomes" id="UP000597444">
    <property type="component" value="Unassembled WGS sequence"/>
</dbReference>
<name>A0A8J3IMR8_9CHLR</name>
<gene>
    <name evidence="2" type="ORF">KSF_069510</name>
</gene>
<keyword evidence="1" id="KW-0472">Membrane</keyword>
<proteinExistence type="predicted"/>
<keyword evidence="3" id="KW-1185">Reference proteome</keyword>
<evidence type="ECO:0000256" key="1">
    <source>
        <dbReference type="SAM" id="Phobius"/>
    </source>
</evidence>
<sequence length="492" mass="54400">MRDKTSDTHRQDMPPCSLRSYCLRLADVLDGEQKALVDWQEEQLLKQLWEHMPDCPTCTEALEQARQMRSRQRLMLQEVLVDGEMRTPSMQVQILHAVRNTQQIARSPNVIREELPASYEAPLAKITPERRRSRIPWRAVLSLAAVLVVVFASLGIFGYFSQPKSSMHLLSAPVALASSSRWSSVVMTSIEDGDATISLFDPQANRSVVLVTSQDSDSSLTPLEVSHDGTKLLYSVFDGDQTTYYLRSLTGTMSLFTTSDEESHAVWSTDDRYVFIGTEQGIAQVDVQNRKVYHILASTGVKYLQYYRDGYLYYLNSQDGATGVLNRVDITHGKVQPVTNACASGKSFWLSPVGTQVYYVCEEEQNGLFVVNSDGTQSHVLRSQSGPMIGYAADAAPLVLAYTAGKYQVAKLGANKSQDQAILDDVAPGGGLIPSGAVAVAPFGYTLVARGVYDDHEAIWYGDLTSGQKHQAMKIEKGTQVGLYGWSRMQVP</sequence>
<protein>
    <submittedName>
        <fullName evidence="2">Uncharacterized protein</fullName>
    </submittedName>
</protein>
<dbReference type="EMBL" id="BNJK01000001">
    <property type="protein sequence ID" value="GHO96903.1"/>
    <property type="molecule type" value="Genomic_DNA"/>
</dbReference>
<evidence type="ECO:0000313" key="3">
    <source>
        <dbReference type="Proteomes" id="UP000597444"/>
    </source>
</evidence>
<dbReference type="AlphaFoldDB" id="A0A8J3IMR8"/>
<dbReference type="Gene3D" id="2.120.10.30">
    <property type="entry name" value="TolB, C-terminal domain"/>
    <property type="match status" value="1"/>
</dbReference>
<organism evidence="2 3">
    <name type="scientific">Reticulibacter mediterranei</name>
    <dbReference type="NCBI Taxonomy" id="2778369"/>
    <lineage>
        <taxon>Bacteria</taxon>
        <taxon>Bacillati</taxon>
        <taxon>Chloroflexota</taxon>
        <taxon>Ktedonobacteria</taxon>
        <taxon>Ktedonobacterales</taxon>
        <taxon>Reticulibacteraceae</taxon>
        <taxon>Reticulibacter</taxon>
    </lineage>
</organism>
<reference evidence="2" key="1">
    <citation type="submission" date="2020-10" db="EMBL/GenBank/DDBJ databases">
        <title>Taxonomic study of unclassified bacteria belonging to the class Ktedonobacteria.</title>
        <authorList>
            <person name="Yabe S."/>
            <person name="Wang C.M."/>
            <person name="Zheng Y."/>
            <person name="Sakai Y."/>
            <person name="Cavaletti L."/>
            <person name="Monciardini P."/>
            <person name="Donadio S."/>
        </authorList>
    </citation>
    <scope>NUCLEOTIDE SEQUENCE</scope>
    <source>
        <strain evidence="2">ID150040</strain>
    </source>
</reference>
<dbReference type="SUPFAM" id="SSF69304">
    <property type="entry name" value="Tricorn protease N-terminal domain"/>
    <property type="match status" value="1"/>
</dbReference>
<dbReference type="RefSeq" id="WP_220207492.1">
    <property type="nucleotide sequence ID" value="NZ_BNJK01000001.1"/>
</dbReference>